<gene>
    <name evidence="3" type="ORF">BCR33DRAFT_714529</name>
</gene>
<sequence>MIVTTLLLPLATTAIAFYIYLTLVPSAKTHFLVPKGFFEPKASSKTKNILLVVAHPDDECMFFGPTVVHLTREAGVVVHAVSVSNGNFDGLGAVRQKEFVESCKALGIQPENVVVLDDEKMQDGMKVWWKEEDVARVVQPLIITFDKYGISGHPNHRALYTGVKHVVAQHQKIKAFALISVPLLRKFISIFDLFPTFLIHFRHTLKNRKKLLETQNAAEVRSILMSKLRKERVLFLGTPGDVWGARKAMACHKSQMVWFRHLYLVFSRYMVINELEEI</sequence>
<comment type="caution">
    <text evidence="3">The sequence shown here is derived from an EMBL/GenBank/DDBJ whole genome shotgun (WGS) entry which is preliminary data.</text>
</comment>
<dbReference type="GO" id="GO:0006506">
    <property type="term" value="P:GPI anchor biosynthetic process"/>
    <property type="evidence" value="ECO:0007669"/>
    <property type="project" value="UniProtKB-UniPathway"/>
</dbReference>
<evidence type="ECO:0000256" key="2">
    <source>
        <dbReference type="ARBA" id="ARBA00012176"/>
    </source>
</evidence>
<keyword evidence="4" id="KW-1185">Reference proteome</keyword>
<dbReference type="EC" id="3.5.1.89" evidence="2"/>
<dbReference type="EMBL" id="MCGO01000012">
    <property type="protein sequence ID" value="ORY48095.1"/>
    <property type="molecule type" value="Genomic_DNA"/>
</dbReference>
<dbReference type="PANTHER" id="PTHR12993:SF11">
    <property type="entry name" value="N-ACETYLGLUCOSAMINYL-PHOSPHATIDYLINOSITOL DE-N-ACETYLASE"/>
    <property type="match status" value="1"/>
</dbReference>
<dbReference type="OrthoDB" id="440160at2759"/>
<dbReference type="InterPro" id="IPR024078">
    <property type="entry name" value="LmbE-like_dom_sf"/>
</dbReference>
<evidence type="ECO:0000313" key="4">
    <source>
        <dbReference type="Proteomes" id="UP000193642"/>
    </source>
</evidence>
<dbReference type="InterPro" id="IPR003737">
    <property type="entry name" value="GlcNAc_PI_deacetylase-related"/>
</dbReference>
<reference evidence="3 4" key="1">
    <citation type="submission" date="2016-07" db="EMBL/GenBank/DDBJ databases">
        <title>Pervasive Adenine N6-methylation of Active Genes in Fungi.</title>
        <authorList>
            <consortium name="DOE Joint Genome Institute"/>
            <person name="Mondo S.J."/>
            <person name="Dannebaum R.O."/>
            <person name="Kuo R.C."/>
            <person name="Labutti K."/>
            <person name="Haridas S."/>
            <person name="Kuo A."/>
            <person name="Salamov A."/>
            <person name="Ahrendt S.R."/>
            <person name="Lipzen A."/>
            <person name="Sullivan W."/>
            <person name="Andreopoulos W.B."/>
            <person name="Clum A."/>
            <person name="Lindquist E."/>
            <person name="Daum C."/>
            <person name="Ramamoorthy G.K."/>
            <person name="Gryganskyi A."/>
            <person name="Culley D."/>
            <person name="Magnuson J.K."/>
            <person name="James T.Y."/>
            <person name="O'Malley M.A."/>
            <person name="Stajich J.E."/>
            <person name="Spatafora J.W."/>
            <person name="Visel A."/>
            <person name="Grigoriev I.V."/>
        </authorList>
    </citation>
    <scope>NUCLEOTIDE SEQUENCE [LARGE SCALE GENOMIC DNA]</scope>
    <source>
        <strain evidence="3 4">JEL800</strain>
    </source>
</reference>
<evidence type="ECO:0000313" key="3">
    <source>
        <dbReference type="EMBL" id="ORY48095.1"/>
    </source>
</evidence>
<dbReference type="UniPathway" id="UPA00196"/>
<proteinExistence type="inferred from homology"/>
<protein>
    <recommendedName>
        <fullName evidence="2">N-acetylglucosaminylphosphatidylinositol deacetylase</fullName>
        <ecNumber evidence="2">3.5.1.89</ecNumber>
    </recommendedName>
</protein>
<dbReference type="AlphaFoldDB" id="A0A1Y2CP47"/>
<comment type="similarity">
    <text evidence="1">Belongs to the PIGL family.</text>
</comment>
<organism evidence="3 4">
    <name type="scientific">Rhizoclosmatium globosum</name>
    <dbReference type="NCBI Taxonomy" id="329046"/>
    <lineage>
        <taxon>Eukaryota</taxon>
        <taxon>Fungi</taxon>
        <taxon>Fungi incertae sedis</taxon>
        <taxon>Chytridiomycota</taxon>
        <taxon>Chytridiomycota incertae sedis</taxon>
        <taxon>Chytridiomycetes</taxon>
        <taxon>Chytridiales</taxon>
        <taxon>Chytriomycetaceae</taxon>
        <taxon>Rhizoclosmatium</taxon>
    </lineage>
</organism>
<accession>A0A1Y2CP47</accession>
<dbReference type="SUPFAM" id="SSF102588">
    <property type="entry name" value="LmbE-like"/>
    <property type="match status" value="1"/>
</dbReference>
<dbReference type="Pfam" id="PF02585">
    <property type="entry name" value="PIG-L"/>
    <property type="match status" value="1"/>
</dbReference>
<dbReference type="Gene3D" id="3.40.50.10320">
    <property type="entry name" value="LmbE-like"/>
    <property type="match status" value="1"/>
</dbReference>
<dbReference type="PANTHER" id="PTHR12993">
    <property type="entry name" value="N-ACETYLGLUCOSAMINYL-PHOSPHATIDYLINOSITOL DE-N-ACETYLASE-RELATED"/>
    <property type="match status" value="1"/>
</dbReference>
<dbReference type="STRING" id="329046.A0A1Y2CP47"/>
<evidence type="ECO:0000256" key="1">
    <source>
        <dbReference type="ARBA" id="ARBA00006066"/>
    </source>
</evidence>
<name>A0A1Y2CP47_9FUNG</name>
<dbReference type="GO" id="GO:0005783">
    <property type="term" value="C:endoplasmic reticulum"/>
    <property type="evidence" value="ECO:0007669"/>
    <property type="project" value="TreeGrafter"/>
</dbReference>
<dbReference type="Proteomes" id="UP000193642">
    <property type="component" value="Unassembled WGS sequence"/>
</dbReference>
<dbReference type="GO" id="GO:0000225">
    <property type="term" value="F:N-acetylglucosaminylphosphatidylinositol deacetylase activity"/>
    <property type="evidence" value="ECO:0007669"/>
    <property type="project" value="UniProtKB-EC"/>
</dbReference>
<dbReference type="GO" id="GO:0016020">
    <property type="term" value="C:membrane"/>
    <property type="evidence" value="ECO:0007669"/>
    <property type="project" value="GOC"/>
</dbReference>